<reference evidence="1" key="3">
    <citation type="submission" date="2018-07" db="EMBL/GenBank/DDBJ databases">
        <title>WGS assembly of Glycine max.</title>
        <authorList>
            <person name="Schmutz J."/>
            <person name="Cannon S."/>
            <person name="Schlueter J."/>
            <person name="Ma J."/>
            <person name="Mitros T."/>
            <person name="Nelson W."/>
            <person name="Hyten D."/>
            <person name="Song Q."/>
            <person name="Thelen J."/>
            <person name="Cheng J."/>
            <person name="Xu D."/>
            <person name="Hellsten U."/>
            <person name="May G."/>
            <person name="Yu Y."/>
            <person name="Sakurai T."/>
            <person name="Umezawa T."/>
            <person name="Bhattacharyya M."/>
            <person name="Sandhu D."/>
            <person name="Valliyodan B."/>
            <person name="Lindquist E."/>
            <person name="Peto M."/>
            <person name="Grant D."/>
            <person name="Shu S."/>
            <person name="Goodstein D."/>
            <person name="Barry K."/>
            <person name="Futrell-Griggs M."/>
            <person name="Abernathy B."/>
            <person name="Du J."/>
            <person name="Tian Z."/>
            <person name="Zhu L."/>
            <person name="Gill N."/>
            <person name="Joshi T."/>
            <person name="Libault M."/>
            <person name="Sethuraman A."/>
            <person name="Zhang X."/>
            <person name="Shinozaki K."/>
            <person name="Nguyen H."/>
            <person name="Wing R."/>
            <person name="Cregan P."/>
            <person name="Specht J."/>
            <person name="Grimwood J."/>
            <person name="Rokhsar D."/>
            <person name="Stacey G."/>
            <person name="Shoemaker R."/>
            <person name="Jackson S."/>
        </authorList>
    </citation>
    <scope>NUCLEOTIDE SEQUENCE</scope>
    <source>
        <tissue evidence="1">Callus</tissue>
    </source>
</reference>
<gene>
    <name evidence="1" type="ORF">GLYMA_06G099600</name>
</gene>
<evidence type="ECO:0000313" key="1">
    <source>
        <dbReference type="EMBL" id="KRH52996.1"/>
    </source>
</evidence>
<organism evidence="1">
    <name type="scientific">Glycine max</name>
    <name type="common">Soybean</name>
    <name type="synonym">Glycine hispida</name>
    <dbReference type="NCBI Taxonomy" id="3847"/>
    <lineage>
        <taxon>Eukaryota</taxon>
        <taxon>Viridiplantae</taxon>
        <taxon>Streptophyta</taxon>
        <taxon>Embryophyta</taxon>
        <taxon>Tracheophyta</taxon>
        <taxon>Spermatophyta</taxon>
        <taxon>Magnoliopsida</taxon>
        <taxon>eudicotyledons</taxon>
        <taxon>Gunneridae</taxon>
        <taxon>Pentapetalae</taxon>
        <taxon>rosids</taxon>
        <taxon>fabids</taxon>
        <taxon>Fabales</taxon>
        <taxon>Fabaceae</taxon>
        <taxon>Papilionoideae</taxon>
        <taxon>50 kb inversion clade</taxon>
        <taxon>NPAAA clade</taxon>
        <taxon>indigoferoid/millettioid clade</taxon>
        <taxon>Phaseoleae</taxon>
        <taxon>Glycine</taxon>
        <taxon>Glycine subgen. Soja</taxon>
    </lineage>
</organism>
<proteinExistence type="predicted"/>
<evidence type="ECO:0000313" key="2">
    <source>
        <dbReference type="EnsemblPlants" id="KRH52996"/>
    </source>
</evidence>
<dbReference type="PaxDb" id="3847-GLYMA06G10440.1"/>
<dbReference type="AlphaFoldDB" id="A0A0R0JMU1"/>
<keyword evidence="3" id="KW-1185">Reference proteome</keyword>
<dbReference type="OMA" id="HFCHARV"/>
<reference evidence="1 2" key="1">
    <citation type="journal article" date="2010" name="Nature">
        <title>Genome sequence of the palaeopolyploid soybean.</title>
        <authorList>
            <person name="Schmutz J."/>
            <person name="Cannon S.B."/>
            <person name="Schlueter J."/>
            <person name="Ma J."/>
            <person name="Mitros T."/>
            <person name="Nelson W."/>
            <person name="Hyten D.L."/>
            <person name="Song Q."/>
            <person name="Thelen J.J."/>
            <person name="Cheng J."/>
            <person name="Xu D."/>
            <person name="Hellsten U."/>
            <person name="May G.D."/>
            <person name="Yu Y."/>
            <person name="Sakurai T."/>
            <person name="Umezawa T."/>
            <person name="Bhattacharyya M.K."/>
            <person name="Sandhu D."/>
            <person name="Valliyodan B."/>
            <person name="Lindquist E."/>
            <person name="Peto M."/>
            <person name="Grant D."/>
            <person name="Shu S."/>
            <person name="Goodstein D."/>
            <person name="Barry K."/>
            <person name="Futrell-Griggs M."/>
            <person name="Abernathy B."/>
            <person name="Du J."/>
            <person name="Tian Z."/>
            <person name="Zhu L."/>
            <person name="Gill N."/>
            <person name="Joshi T."/>
            <person name="Libault M."/>
            <person name="Sethuraman A."/>
            <person name="Zhang X.-C."/>
            <person name="Shinozaki K."/>
            <person name="Nguyen H.T."/>
            <person name="Wing R.A."/>
            <person name="Cregan P."/>
            <person name="Specht J."/>
            <person name="Grimwood J."/>
            <person name="Rokhsar D."/>
            <person name="Stacey G."/>
            <person name="Shoemaker R.C."/>
            <person name="Jackson S.A."/>
        </authorList>
    </citation>
    <scope>NUCLEOTIDE SEQUENCE [LARGE SCALE GENOMIC DNA]</scope>
    <source>
        <strain evidence="2">cv. Williams 82</strain>
        <tissue evidence="1">Callus</tissue>
    </source>
</reference>
<dbReference type="Proteomes" id="UP000008827">
    <property type="component" value="Chromosome 6"/>
</dbReference>
<dbReference type="EMBL" id="CM000839">
    <property type="protein sequence ID" value="KRH52996.1"/>
    <property type="molecule type" value="Genomic_DNA"/>
</dbReference>
<name>A0A0R0JMU1_SOYBN</name>
<dbReference type="Gramene" id="KRH52996">
    <property type="protein sequence ID" value="KRH52996"/>
    <property type="gene ID" value="GLYMA_06G099600"/>
</dbReference>
<dbReference type="InParanoid" id="A0A0R0JMU1"/>
<dbReference type="PANTHER" id="PTHR11206">
    <property type="entry name" value="MULTIDRUG RESISTANCE PROTEIN"/>
    <property type="match status" value="1"/>
</dbReference>
<sequence length="102" mass="11263">MASALETLCGQAYCAGHHRMLGVYLQRSWVVPVFHSDVAGVHFCHARVEVNRETHCGGGTGGFSGALVDPFHLSFPFQFTLQRFLQCQLKTGIIAWVSGWLL</sequence>
<accession>A0A0R0JMU1</accession>
<dbReference type="SMR" id="A0A0R0JMU1"/>
<reference evidence="2" key="2">
    <citation type="submission" date="2018-02" db="UniProtKB">
        <authorList>
            <consortium name="EnsemblPlants"/>
        </authorList>
    </citation>
    <scope>IDENTIFICATION</scope>
    <source>
        <strain evidence="2">Williams 82</strain>
    </source>
</reference>
<dbReference type="EnsemblPlants" id="KRH52996">
    <property type="protein sequence ID" value="KRH52996"/>
    <property type="gene ID" value="GLYMA_06G099600"/>
</dbReference>
<evidence type="ECO:0000313" key="3">
    <source>
        <dbReference type="Proteomes" id="UP000008827"/>
    </source>
</evidence>
<protein>
    <submittedName>
        <fullName evidence="1 2">Uncharacterized protein</fullName>
    </submittedName>
</protein>